<dbReference type="Proteomes" id="UP001152795">
    <property type="component" value="Unassembled WGS sequence"/>
</dbReference>
<comment type="caution">
    <text evidence="1">The sequence shown here is derived from an EMBL/GenBank/DDBJ whole genome shotgun (WGS) entry which is preliminary data.</text>
</comment>
<accession>A0A6S7LE72</accession>
<proteinExistence type="predicted"/>
<dbReference type="EMBL" id="CACRXK020021342">
    <property type="protein sequence ID" value="CAB4035752.1"/>
    <property type="molecule type" value="Genomic_DNA"/>
</dbReference>
<evidence type="ECO:0000313" key="1">
    <source>
        <dbReference type="EMBL" id="CAB4035752.1"/>
    </source>
</evidence>
<protein>
    <submittedName>
        <fullName evidence="1">Uncharacterized protein</fullName>
    </submittedName>
</protein>
<feature type="non-terminal residue" evidence="1">
    <location>
        <position position="121"/>
    </location>
</feature>
<keyword evidence="2" id="KW-1185">Reference proteome</keyword>
<organism evidence="1 2">
    <name type="scientific">Paramuricea clavata</name>
    <name type="common">Red gorgonian</name>
    <name type="synonym">Violescent sea-whip</name>
    <dbReference type="NCBI Taxonomy" id="317549"/>
    <lineage>
        <taxon>Eukaryota</taxon>
        <taxon>Metazoa</taxon>
        <taxon>Cnidaria</taxon>
        <taxon>Anthozoa</taxon>
        <taxon>Octocorallia</taxon>
        <taxon>Malacalcyonacea</taxon>
        <taxon>Plexauridae</taxon>
        <taxon>Paramuricea</taxon>
    </lineage>
</organism>
<dbReference type="AlphaFoldDB" id="A0A6S7LE72"/>
<reference evidence="1" key="1">
    <citation type="submission" date="2020-04" db="EMBL/GenBank/DDBJ databases">
        <authorList>
            <person name="Alioto T."/>
            <person name="Alioto T."/>
            <person name="Gomez Garrido J."/>
        </authorList>
    </citation>
    <scope>NUCLEOTIDE SEQUENCE</scope>
    <source>
        <strain evidence="1">A484AB</strain>
    </source>
</reference>
<evidence type="ECO:0000313" key="2">
    <source>
        <dbReference type="Proteomes" id="UP001152795"/>
    </source>
</evidence>
<sequence length="121" mass="13784">MTYLDLHLNDTEIDLYSDNTTQYEAGYNVQDVEHKLLNSNLQPEVKWSENNRMVVNTEKTKTMVIGSKFKVRGNLNLDLNGSRIKTTDNNKLLGACSDLTRISTGVNTLTCYAKESRSQRH</sequence>
<dbReference type="OrthoDB" id="6015128at2759"/>
<gene>
    <name evidence="1" type="ORF">PACLA_8A018702</name>
</gene>
<name>A0A6S7LE72_PARCT</name>